<name>A0AAE3GR60_9CYAN</name>
<accession>A0AAE3GR60</accession>
<sequence>MIDSPPPDTASAVTLPTPQNSRKSFLLLLSIAISVIGISVTLPSVWRLYNENNGVNSAYRYRFEKVSSGSVTQTLNREIKFYQERISYHPNDGLDRAALAKVYLKMARATGDVNWYLLAEQTAKVSLTNLPFHNHSAILALARVAEAKHDFTNSISLAEKVLKEKPNNEDALSLLVTSNLAIGKVDLAAKAAEQLVKQIPTIGSLSLRALVNQAQGKDEATIEDFQQALGTEEPGESGSSAWVRTMFGRFYFKRGNYQLAAQLYRESLQISPRYPQALVNLAELETRLGHYREAEKYYSQVFVSPAYPNIFDHIAFHGLYRVKALQGDTAGAKEAWQKAEVLLRQHLDVNSFGHRRELARLLLETGESKYTAEALSLMEAEVKVRRDAETLDTFAWALTSANRWAEAQQVMTEALRWGIRDTGMFYRAGNIAVKLGNQQQAEAYFQLAHSPLPL</sequence>
<dbReference type="PROSITE" id="PS50005">
    <property type="entry name" value="TPR"/>
    <property type="match status" value="1"/>
</dbReference>
<evidence type="ECO:0000256" key="3">
    <source>
        <dbReference type="PROSITE-ProRule" id="PRU00339"/>
    </source>
</evidence>
<dbReference type="SUPFAM" id="SSF48452">
    <property type="entry name" value="TPR-like"/>
    <property type="match status" value="2"/>
</dbReference>
<keyword evidence="4" id="KW-1133">Transmembrane helix</keyword>
<dbReference type="Proteomes" id="UP001204953">
    <property type="component" value="Unassembled WGS sequence"/>
</dbReference>
<keyword evidence="1" id="KW-0677">Repeat</keyword>
<dbReference type="Pfam" id="PF14559">
    <property type="entry name" value="TPR_19"/>
    <property type="match status" value="1"/>
</dbReference>
<dbReference type="EMBL" id="JAMZMM010000050">
    <property type="protein sequence ID" value="MCP2728348.1"/>
    <property type="molecule type" value="Genomic_DNA"/>
</dbReference>
<keyword evidence="6" id="KW-1185">Reference proteome</keyword>
<evidence type="ECO:0000313" key="5">
    <source>
        <dbReference type="EMBL" id="MCP2728348.1"/>
    </source>
</evidence>
<dbReference type="PANTHER" id="PTHR44858:SF1">
    <property type="entry name" value="UDP-N-ACETYLGLUCOSAMINE--PEPTIDE N-ACETYLGLUCOSAMINYLTRANSFERASE SPINDLY-RELATED"/>
    <property type="match status" value="1"/>
</dbReference>
<reference evidence="5" key="1">
    <citation type="submission" date="2022-06" db="EMBL/GenBank/DDBJ databases">
        <title>New cyanobacteria of genus Symplocastrum in benthos of Lake Baikal.</title>
        <authorList>
            <person name="Sorokovikova E."/>
            <person name="Tikhonova I."/>
            <person name="Krasnopeev A."/>
            <person name="Evseev P."/>
            <person name="Gladkikh A."/>
            <person name="Belykh O."/>
        </authorList>
    </citation>
    <scope>NUCLEOTIDE SEQUENCE</scope>
    <source>
        <strain evidence="5">BBK-W-15</strain>
    </source>
</reference>
<dbReference type="InterPro" id="IPR050498">
    <property type="entry name" value="Ycf3"/>
</dbReference>
<protein>
    <submittedName>
        <fullName evidence="5">Tetratricopeptide repeat protein</fullName>
    </submittedName>
</protein>
<gene>
    <name evidence="5" type="ORF">NJ959_07650</name>
</gene>
<dbReference type="SMART" id="SM00028">
    <property type="entry name" value="TPR"/>
    <property type="match status" value="5"/>
</dbReference>
<feature type="repeat" description="TPR" evidence="3">
    <location>
        <begin position="241"/>
        <end position="274"/>
    </location>
</feature>
<dbReference type="RefSeq" id="WP_254011145.1">
    <property type="nucleotide sequence ID" value="NZ_JAMZMM010000050.1"/>
</dbReference>
<dbReference type="Pfam" id="PF13181">
    <property type="entry name" value="TPR_8"/>
    <property type="match status" value="1"/>
</dbReference>
<evidence type="ECO:0000256" key="1">
    <source>
        <dbReference type="ARBA" id="ARBA00022737"/>
    </source>
</evidence>
<dbReference type="AlphaFoldDB" id="A0AAE3GR60"/>
<dbReference type="Gene3D" id="1.25.40.10">
    <property type="entry name" value="Tetratricopeptide repeat domain"/>
    <property type="match status" value="2"/>
</dbReference>
<dbReference type="Pfam" id="PF13432">
    <property type="entry name" value="TPR_16"/>
    <property type="match status" value="1"/>
</dbReference>
<keyword evidence="4" id="KW-0472">Membrane</keyword>
<dbReference type="InterPro" id="IPR011990">
    <property type="entry name" value="TPR-like_helical_dom_sf"/>
</dbReference>
<evidence type="ECO:0000256" key="4">
    <source>
        <dbReference type="SAM" id="Phobius"/>
    </source>
</evidence>
<organism evidence="5 6">
    <name type="scientific">Limnofasciculus baicalensis BBK-W-15</name>
    <dbReference type="NCBI Taxonomy" id="2699891"/>
    <lineage>
        <taxon>Bacteria</taxon>
        <taxon>Bacillati</taxon>
        <taxon>Cyanobacteriota</taxon>
        <taxon>Cyanophyceae</taxon>
        <taxon>Coleofasciculales</taxon>
        <taxon>Coleofasciculaceae</taxon>
        <taxon>Limnofasciculus</taxon>
        <taxon>Limnofasciculus baicalensis</taxon>
    </lineage>
</organism>
<proteinExistence type="predicted"/>
<dbReference type="InterPro" id="IPR019734">
    <property type="entry name" value="TPR_rpt"/>
</dbReference>
<evidence type="ECO:0000256" key="2">
    <source>
        <dbReference type="ARBA" id="ARBA00022803"/>
    </source>
</evidence>
<keyword evidence="2 3" id="KW-0802">TPR repeat</keyword>
<evidence type="ECO:0000313" key="6">
    <source>
        <dbReference type="Proteomes" id="UP001204953"/>
    </source>
</evidence>
<keyword evidence="4" id="KW-0812">Transmembrane</keyword>
<dbReference type="PANTHER" id="PTHR44858">
    <property type="entry name" value="TETRATRICOPEPTIDE REPEAT PROTEIN 6"/>
    <property type="match status" value="1"/>
</dbReference>
<feature type="transmembrane region" description="Helical" evidence="4">
    <location>
        <begin position="25"/>
        <end position="46"/>
    </location>
</feature>
<comment type="caution">
    <text evidence="5">The sequence shown here is derived from an EMBL/GenBank/DDBJ whole genome shotgun (WGS) entry which is preliminary data.</text>
</comment>